<name>A0A2W5EST1_9SPHI</name>
<comment type="caution">
    <text evidence="1">The sequence shown here is derived from an EMBL/GenBank/DDBJ whole genome shotgun (WGS) entry which is preliminary data.</text>
</comment>
<protein>
    <submittedName>
        <fullName evidence="1">Metallophosphoesterase</fullName>
    </submittedName>
</protein>
<dbReference type="EMBL" id="QFOI01000226">
    <property type="protein sequence ID" value="PZP46408.1"/>
    <property type="molecule type" value="Genomic_DNA"/>
</dbReference>
<dbReference type="Proteomes" id="UP000249645">
    <property type="component" value="Unassembled WGS sequence"/>
</dbReference>
<evidence type="ECO:0000313" key="2">
    <source>
        <dbReference type="Proteomes" id="UP000249645"/>
    </source>
</evidence>
<gene>
    <name evidence="1" type="ORF">DI598_12130</name>
</gene>
<proteinExistence type="predicted"/>
<accession>A0A2W5EST1</accession>
<organism evidence="1 2">
    <name type="scientific">Pseudopedobacter saltans</name>
    <dbReference type="NCBI Taxonomy" id="151895"/>
    <lineage>
        <taxon>Bacteria</taxon>
        <taxon>Pseudomonadati</taxon>
        <taxon>Bacteroidota</taxon>
        <taxon>Sphingobacteriia</taxon>
        <taxon>Sphingobacteriales</taxon>
        <taxon>Sphingobacteriaceae</taxon>
        <taxon>Pseudopedobacter</taxon>
    </lineage>
</organism>
<dbReference type="AlphaFoldDB" id="A0A2W5EST1"/>
<reference evidence="1 2" key="1">
    <citation type="submission" date="2017-11" db="EMBL/GenBank/DDBJ databases">
        <title>Infants hospitalized years apart are colonized by the same room-sourced microbial strains.</title>
        <authorList>
            <person name="Brooks B."/>
            <person name="Olm M.R."/>
            <person name="Firek B.A."/>
            <person name="Baker R."/>
            <person name="Thomas B.C."/>
            <person name="Morowitz M.J."/>
            <person name="Banfield J.F."/>
        </authorList>
    </citation>
    <scope>NUCLEOTIDE SEQUENCE [LARGE SCALE GENOMIC DNA]</scope>
    <source>
        <strain evidence="1">S2_009_000_R2_76</strain>
    </source>
</reference>
<feature type="non-terminal residue" evidence="1">
    <location>
        <position position="1"/>
    </location>
</feature>
<evidence type="ECO:0000313" key="1">
    <source>
        <dbReference type="EMBL" id="PZP46408.1"/>
    </source>
</evidence>
<sequence>YPLLNANYHPYFHYLNVKKEDNGLSIASYYLPKDKNKLEMGYSFVINSN</sequence>